<sequence>MAEQDVFPDSSETFNFLAFPLEIRDIIYDNLYVEDESQVAPFTPMISVFNFPNLSCSTTSSESLSDCNKNLVLSITAQPECFDSAYVVRLQATCTSGSILDSVQSEDIVRAAIGYVYELRKERKPISNPSLQVSFQCSIRYPVRRYIDDINFSISVEALQLHSIEGSSKGVIRQDIEGALASYQNALDDPECVYKPFCPFGTCGVPSMHGSHL</sequence>
<reference evidence="1" key="1">
    <citation type="submission" date="2022-11" db="EMBL/GenBank/DDBJ databases">
        <title>Chromosomal genome sequence assembly and mating type (MAT) locus characterization of the leprose asexual lichenized fungus Lepraria neglecta (Nyl.) Erichsen.</title>
        <authorList>
            <person name="Allen J.L."/>
            <person name="Pfeffer B."/>
        </authorList>
    </citation>
    <scope>NUCLEOTIDE SEQUENCE</scope>
    <source>
        <strain evidence="1">Allen 5258</strain>
    </source>
</reference>
<dbReference type="AlphaFoldDB" id="A0AAD9Z9M2"/>
<keyword evidence="2" id="KW-1185">Reference proteome</keyword>
<protein>
    <submittedName>
        <fullName evidence="1">Uncharacterized protein</fullName>
    </submittedName>
</protein>
<accession>A0AAD9Z9M2</accession>
<dbReference type="EMBL" id="JASNWA010000007">
    <property type="protein sequence ID" value="KAK3173553.1"/>
    <property type="molecule type" value="Genomic_DNA"/>
</dbReference>
<name>A0AAD9Z9M2_9LECA</name>
<proteinExistence type="predicted"/>
<evidence type="ECO:0000313" key="2">
    <source>
        <dbReference type="Proteomes" id="UP001276659"/>
    </source>
</evidence>
<comment type="caution">
    <text evidence="1">The sequence shown here is derived from an EMBL/GenBank/DDBJ whole genome shotgun (WGS) entry which is preliminary data.</text>
</comment>
<gene>
    <name evidence="1" type="ORF">OEA41_006884</name>
</gene>
<dbReference type="Proteomes" id="UP001276659">
    <property type="component" value="Unassembled WGS sequence"/>
</dbReference>
<organism evidence="1 2">
    <name type="scientific">Lepraria neglecta</name>
    <dbReference type="NCBI Taxonomy" id="209136"/>
    <lineage>
        <taxon>Eukaryota</taxon>
        <taxon>Fungi</taxon>
        <taxon>Dikarya</taxon>
        <taxon>Ascomycota</taxon>
        <taxon>Pezizomycotina</taxon>
        <taxon>Lecanoromycetes</taxon>
        <taxon>OSLEUM clade</taxon>
        <taxon>Lecanoromycetidae</taxon>
        <taxon>Lecanorales</taxon>
        <taxon>Lecanorineae</taxon>
        <taxon>Stereocaulaceae</taxon>
        <taxon>Lepraria</taxon>
    </lineage>
</organism>
<evidence type="ECO:0000313" key="1">
    <source>
        <dbReference type="EMBL" id="KAK3173553.1"/>
    </source>
</evidence>